<dbReference type="EMBL" id="OZ035839">
    <property type="protein sequence ID" value="CAL1586582.1"/>
    <property type="molecule type" value="Genomic_DNA"/>
</dbReference>
<dbReference type="AlphaFoldDB" id="A0AAV2KEG9"/>
<reference evidence="1 2" key="1">
    <citation type="submission" date="2024-04" db="EMBL/GenBank/DDBJ databases">
        <authorList>
            <person name="Waldvogel A.-M."/>
            <person name="Schoenle A."/>
        </authorList>
    </citation>
    <scope>NUCLEOTIDE SEQUENCE [LARGE SCALE GENOMIC DNA]</scope>
</reference>
<dbReference type="Proteomes" id="UP001497482">
    <property type="component" value="Chromosome 17"/>
</dbReference>
<organism evidence="1 2">
    <name type="scientific">Knipowitschia caucasica</name>
    <name type="common">Caucasian dwarf goby</name>
    <name type="synonym">Pomatoschistus caucasicus</name>
    <dbReference type="NCBI Taxonomy" id="637954"/>
    <lineage>
        <taxon>Eukaryota</taxon>
        <taxon>Metazoa</taxon>
        <taxon>Chordata</taxon>
        <taxon>Craniata</taxon>
        <taxon>Vertebrata</taxon>
        <taxon>Euteleostomi</taxon>
        <taxon>Actinopterygii</taxon>
        <taxon>Neopterygii</taxon>
        <taxon>Teleostei</taxon>
        <taxon>Neoteleostei</taxon>
        <taxon>Acanthomorphata</taxon>
        <taxon>Gobiaria</taxon>
        <taxon>Gobiiformes</taxon>
        <taxon>Gobioidei</taxon>
        <taxon>Gobiidae</taxon>
        <taxon>Gobiinae</taxon>
        <taxon>Knipowitschia</taxon>
    </lineage>
</organism>
<keyword evidence="2" id="KW-1185">Reference proteome</keyword>
<proteinExistence type="predicted"/>
<evidence type="ECO:0000313" key="1">
    <source>
        <dbReference type="EMBL" id="CAL1586582.1"/>
    </source>
</evidence>
<sequence>MAGCWPLFAAVPGQSVSMGLVAMRFVFHVPMRCSGSGRGLSLIDGEVPGDPRAVCHVVRRLARRWVESGVEVVDVSNVVLWVGCSCGRSRCLVGVARNVLGSVVDGPLGGVETQLRWDAAALRRNCVGTQLRWDATAFEKQRR</sequence>
<name>A0AAV2KEG9_KNICA</name>
<protein>
    <submittedName>
        <fullName evidence="1">Uncharacterized protein</fullName>
    </submittedName>
</protein>
<evidence type="ECO:0000313" key="2">
    <source>
        <dbReference type="Proteomes" id="UP001497482"/>
    </source>
</evidence>
<gene>
    <name evidence="1" type="ORF">KC01_LOCUS16619</name>
</gene>
<accession>A0AAV2KEG9</accession>